<comment type="subcellular location">
    <subcellularLocation>
        <location evidence="1">Membrane</location>
        <topology evidence="1">Multi-pass membrane protein</topology>
    </subcellularLocation>
</comment>
<dbReference type="InterPro" id="IPR029673">
    <property type="entry name" value="TMEM179"/>
</dbReference>
<name>A0A7R9GGZ8_9CRUS</name>
<organism evidence="7">
    <name type="scientific">Notodromas monacha</name>
    <dbReference type="NCBI Taxonomy" id="399045"/>
    <lineage>
        <taxon>Eukaryota</taxon>
        <taxon>Metazoa</taxon>
        <taxon>Ecdysozoa</taxon>
        <taxon>Arthropoda</taxon>
        <taxon>Crustacea</taxon>
        <taxon>Oligostraca</taxon>
        <taxon>Ostracoda</taxon>
        <taxon>Podocopa</taxon>
        <taxon>Podocopida</taxon>
        <taxon>Cypridocopina</taxon>
        <taxon>Cypridoidea</taxon>
        <taxon>Cyprididae</taxon>
        <taxon>Notodromas</taxon>
    </lineage>
</organism>
<comment type="similarity">
    <text evidence="5">Belongs to the TMEM179 family.</text>
</comment>
<dbReference type="AlphaFoldDB" id="A0A7R9GGZ8"/>
<evidence type="ECO:0000256" key="4">
    <source>
        <dbReference type="ARBA" id="ARBA00023136"/>
    </source>
</evidence>
<dbReference type="InterPro" id="IPR059010">
    <property type="entry name" value="TMEM179-179B"/>
</dbReference>
<dbReference type="PANTHER" id="PTHR31872:SF4">
    <property type="entry name" value="TRANSMEMBRANE PROTEIN 179"/>
    <property type="match status" value="1"/>
</dbReference>
<gene>
    <name evidence="7" type="ORF">NMOB1V02_LOCUS8276</name>
</gene>
<evidence type="ECO:0000256" key="6">
    <source>
        <dbReference type="SAM" id="Phobius"/>
    </source>
</evidence>
<keyword evidence="8" id="KW-1185">Reference proteome</keyword>
<evidence type="ECO:0000256" key="1">
    <source>
        <dbReference type="ARBA" id="ARBA00004141"/>
    </source>
</evidence>
<evidence type="ECO:0000256" key="5">
    <source>
        <dbReference type="ARBA" id="ARBA00093776"/>
    </source>
</evidence>
<dbReference type="EMBL" id="OA884311">
    <property type="protein sequence ID" value="CAD7280618.1"/>
    <property type="molecule type" value="Genomic_DNA"/>
</dbReference>
<protein>
    <submittedName>
        <fullName evidence="7">Uncharacterized protein</fullName>
    </submittedName>
</protein>
<dbReference type="PANTHER" id="PTHR31872">
    <property type="entry name" value="TRANSMEMBRANE PROTEIN 179"/>
    <property type="match status" value="1"/>
</dbReference>
<evidence type="ECO:0000256" key="3">
    <source>
        <dbReference type="ARBA" id="ARBA00022989"/>
    </source>
</evidence>
<evidence type="ECO:0000313" key="8">
    <source>
        <dbReference type="Proteomes" id="UP000678499"/>
    </source>
</evidence>
<feature type="transmembrane region" description="Helical" evidence="6">
    <location>
        <begin position="7"/>
        <end position="30"/>
    </location>
</feature>
<keyword evidence="2 6" id="KW-0812">Transmembrane</keyword>
<reference evidence="7" key="1">
    <citation type="submission" date="2020-11" db="EMBL/GenBank/DDBJ databases">
        <authorList>
            <person name="Tran Van P."/>
        </authorList>
    </citation>
    <scope>NUCLEOTIDE SEQUENCE</scope>
</reference>
<dbReference type="EMBL" id="CAJPEX010002274">
    <property type="protein sequence ID" value="CAG0920770.1"/>
    <property type="molecule type" value="Genomic_DNA"/>
</dbReference>
<sequence>MEGNTMLVSVAVLYWATFFCSIFLLVPLGLSQNQMQNVLYGDEENNGCMLFASVGFYNFKQLRGSDMSICRMSFIFPIVAMIIGLVLAFSHSVRAWRAVAEMDEQVKYKMWAWPWLIVDFVVLLIMALCASYTSVGLVTTCDDIRRHMMSDLHYLEQHLQSCFTYIAGEGSMRIDLAVCVYLAVAMYWLLTVLWLALTIMAILRVRRNARHRRRLRNELFFPPPQPETAL</sequence>
<accession>A0A7R9GGZ8</accession>
<evidence type="ECO:0000313" key="7">
    <source>
        <dbReference type="EMBL" id="CAD7280618.1"/>
    </source>
</evidence>
<dbReference type="Proteomes" id="UP000678499">
    <property type="component" value="Unassembled WGS sequence"/>
</dbReference>
<dbReference type="Pfam" id="PF26158">
    <property type="entry name" value="Claudin_TMEM179-179B"/>
    <property type="match status" value="1"/>
</dbReference>
<proteinExistence type="inferred from homology"/>
<feature type="transmembrane region" description="Helical" evidence="6">
    <location>
        <begin position="180"/>
        <end position="203"/>
    </location>
</feature>
<keyword evidence="4 6" id="KW-0472">Membrane</keyword>
<feature type="transmembrane region" description="Helical" evidence="6">
    <location>
        <begin position="111"/>
        <end position="133"/>
    </location>
</feature>
<feature type="transmembrane region" description="Helical" evidence="6">
    <location>
        <begin position="72"/>
        <end position="90"/>
    </location>
</feature>
<evidence type="ECO:0000256" key="2">
    <source>
        <dbReference type="ARBA" id="ARBA00022692"/>
    </source>
</evidence>
<keyword evidence="3 6" id="KW-1133">Transmembrane helix</keyword>